<evidence type="ECO:0000259" key="8">
    <source>
        <dbReference type="Pfam" id="PF00150"/>
    </source>
</evidence>
<reference evidence="9 10" key="1">
    <citation type="journal article" date="2024" name="Nat. Commun.">
        <title>Phylogenomics reveals the evolutionary origins of lichenization in chlorophyte algae.</title>
        <authorList>
            <person name="Puginier C."/>
            <person name="Libourel C."/>
            <person name="Otte J."/>
            <person name="Skaloud P."/>
            <person name="Haon M."/>
            <person name="Grisel S."/>
            <person name="Petersen M."/>
            <person name="Berrin J.G."/>
            <person name="Delaux P.M."/>
            <person name="Dal Grande F."/>
            <person name="Keller J."/>
        </authorList>
    </citation>
    <scope>NUCLEOTIDE SEQUENCE [LARGE SCALE GENOMIC DNA]</scope>
    <source>
        <strain evidence="9 10">SAG 245.80</strain>
    </source>
</reference>
<dbReference type="InterPro" id="IPR012291">
    <property type="entry name" value="CBM2_carb-bd_dom_sf"/>
</dbReference>
<comment type="similarity">
    <text evidence="1">Belongs to the glycosyl hydrolase 5 (cellulase A) family.</text>
</comment>
<feature type="domain" description="Glycoside hydrolase family 5" evidence="8">
    <location>
        <begin position="469"/>
        <end position="663"/>
    </location>
</feature>
<dbReference type="EMBL" id="JALJOU010000016">
    <property type="protein sequence ID" value="KAK9839537.1"/>
    <property type="molecule type" value="Genomic_DNA"/>
</dbReference>
<feature type="compositionally biased region" description="Low complexity" evidence="7">
    <location>
        <begin position="1"/>
        <end position="12"/>
    </location>
</feature>
<dbReference type="AlphaFoldDB" id="A0AAW1S1T7"/>
<keyword evidence="5" id="KW-0326">Glycosidase</keyword>
<feature type="compositionally biased region" description="Basic and acidic residues" evidence="7">
    <location>
        <begin position="30"/>
        <end position="39"/>
    </location>
</feature>
<dbReference type="InterPro" id="IPR018087">
    <property type="entry name" value="Glyco_hydro_5_CS"/>
</dbReference>
<dbReference type="Gene3D" id="2.60.40.290">
    <property type="match status" value="1"/>
</dbReference>
<gene>
    <name evidence="9" type="ORF">WJX81_008252</name>
</gene>
<dbReference type="PROSITE" id="PS00659">
    <property type="entry name" value="GLYCOSYL_HYDROL_F5"/>
    <property type="match status" value="1"/>
</dbReference>
<name>A0AAW1S1T7_9CHLO</name>
<keyword evidence="3" id="KW-0136">Cellulose degradation</keyword>
<keyword evidence="6" id="KW-0624">Polysaccharide degradation</keyword>
<dbReference type="Gene3D" id="3.20.20.80">
    <property type="entry name" value="Glycosidases"/>
    <property type="match status" value="1"/>
</dbReference>
<dbReference type="GO" id="GO:0004553">
    <property type="term" value="F:hydrolase activity, hydrolyzing O-glycosyl compounds"/>
    <property type="evidence" value="ECO:0007669"/>
    <property type="project" value="InterPro"/>
</dbReference>
<dbReference type="InterPro" id="IPR017853">
    <property type="entry name" value="GH"/>
</dbReference>
<feature type="region of interest" description="Disordered" evidence="7">
    <location>
        <begin position="1"/>
        <end position="52"/>
    </location>
</feature>
<evidence type="ECO:0000256" key="1">
    <source>
        <dbReference type="ARBA" id="ARBA00005641"/>
    </source>
</evidence>
<evidence type="ECO:0000256" key="3">
    <source>
        <dbReference type="ARBA" id="ARBA00023001"/>
    </source>
</evidence>
<evidence type="ECO:0000256" key="6">
    <source>
        <dbReference type="ARBA" id="ARBA00023326"/>
    </source>
</evidence>
<dbReference type="PANTHER" id="PTHR35923:SF2">
    <property type="entry name" value="ENDOGLUCANASE"/>
    <property type="match status" value="1"/>
</dbReference>
<keyword evidence="10" id="KW-1185">Reference proteome</keyword>
<evidence type="ECO:0000256" key="5">
    <source>
        <dbReference type="ARBA" id="ARBA00023295"/>
    </source>
</evidence>
<protein>
    <recommendedName>
        <fullName evidence="8">Glycoside hydrolase family 5 domain-containing protein</fullName>
    </recommendedName>
</protein>
<keyword evidence="2" id="KW-0378">Hydrolase</keyword>
<feature type="region of interest" description="Disordered" evidence="7">
    <location>
        <begin position="79"/>
        <end position="102"/>
    </location>
</feature>
<dbReference type="GO" id="GO:0030247">
    <property type="term" value="F:polysaccharide binding"/>
    <property type="evidence" value="ECO:0007669"/>
    <property type="project" value="InterPro"/>
</dbReference>
<dbReference type="SUPFAM" id="SSF51445">
    <property type="entry name" value="(Trans)glycosidases"/>
    <property type="match status" value="1"/>
</dbReference>
<evidence type="ECO:0000256" key="7">
    <source>
        <dbReference type="SAM" id="MobiDB-lite"/>
    </source>
</evidence>
<organism evidence="9 10">
    <name type="scientific">Elliptochloris bilobata</name>
    <dbReference type="NCBI Taxonomy" id="381761"/>
    <lineage>
        <taxon>Eukaryota</taxon>
        <taxon>Viridiplantae</taxon>
        <taxon>Chlorophyta</taxon>
        <taxon>core chlorophytes</taxon>
        <taxon>Trebouxiophyceae</taxon>
        <taxon>Trebouxiophyceae incertae sedis</taxon>
        <taxon>Elliptochloris clade</taxon>
        <taxon>Elliptochloris</taxon>
    </lineage>
</organism>
<comment type="caution">
    <text evidence="9">The sequence shown here is derived from an EMBL/GenBank/DDBJ whole genome shotgun (WGS) entry which is preliminary data.</text>
</comment>
<evidence type="ECO:0000313" key="10">
    <source>
        <dbReference type="Proteomes" id="UP001445335"/>
    </source>
</evidence>
<evidence type="ECO:0000313" key="9">
    <source>
        <dbReference type="EMBL" id="KAK9839537.1"/>
    </source>
</evidence>
<proteinExistence type="inferred from homology"/>
<dbReference type="InterPro" id="IPR001547">
    <property type="entry name" value="Glyco_hydro_5"/>
</dbReference>
<sequence length="705" mass="76964">MDGASSSTTAAESRAERLATGDCGGVSPHRGRDAGGEGGKHRRAARPAFHATAADAQAAAQWADRSKYGGTLVNRGDSLADLPGLRPPARRPDLAHGNATVAADGEAARLRGRGSIKARMHEVDAPPDATCLVTMKLQLVYEEPYAGYPDADVVKSPSPVPRTVRGGVDLSVFNNGTSSIKVPWTLTIMMPPNEKFVTVFNARLTNTSADGVSMMVVSDEWQTLQPNRANAADVSFLVDASSQDFAPTNASVNGEACTLSVVSDIDAPVPELPGTPAVDEILQPVSIQNSSIIGVDGQPLNIRGINWFGFETSATMTAGLWAGSTSLTADFATVIWRMQLLGFNTVRLPFSFQVLFNIAPVSYTSACTHATNNAVRNSVVPPGITVPGGIEPPLLRSPASNALGVCNGHLPTNSIYTRFLWVIRFLVRNHFYVVLDNQLNIDSTALDDPVRWVGLWEQLLADVVADPVSKARVMVDILNEPDSRDLQWEGSTPPATDVTWYYISAMDAMHQVSPTTLYLIEGCGQNTFAMNWGDGFVTDRELIKERGLSDPNWFFQTLLEKPYLKNVIVSPHYYPPTVSKSKSHFTGEALFWRMTNSFGYLTKEGYGGHVFPVVFGEVGSHLTADNDLQMMEDMAKYLRAEEVPYDGRHSEMKNVIWWAWNANSADTGGLVTSPNWDKVHWRKIEWLIRATDMAPWYLSVGQPTE</sequence>
<keyword evidence="4" id="KW-0119">Carbohydrate metabolism</keyword>
<evidence type="ECO:0000256" key="2">
    <source>
        <dbReference type="ARBA" id="ARBA00022801"/>
    </source>
</evidence>
<accession>A0AAW1S1T7</accession>
<dbReference type="Proteomes" id="UP001445335">
    <property type="component" value="Unassembled WGS sequence"/>
</dbReference>
<dbReference type="GO" id="GO:0030245">
    <property type="term" value="P:cellulose catabolic process"/>
    <property type="evidence" value="ECO:0007669"/>
    <property type="project" value="UniProtKB-KW"/>
</dbReference>
<evidence type="ECO:0000256" key="4">
    <source>
        <dbReference type="ARBA" id="ARBA00023277"/>
    </source>
</evidence>
<dbReference type="PANTHER" id="PTHR35923">
    <property type="entry name" value="MAJOR EXTRACELLULAR ENDOGLUCANASE"/>
    <property type="match status" value="1"/>
</dbReference>
<dbReference type="Pfam" id="PF00150">
    <property type="entry name" value="Cellulase"/>
    <property type="match status" value="1"/>
</dbReference>